<dbReference type="AlphaFoldDB" id="A0A8H3CE60"/>
<dbReference type="SUPFAM" id="SSF51735">
    <property type="entry name" value="NAD(P)-binding Rossmann-fold domains"/>
    <property type="match status" value="1"/>
</dbReference>
<dbReference type="GO" id="GO:0016491">
    <property type="term" value="F:oxidoreductase activity"/>
    <property type="evidence" value="ECO:0007669"/>
    <property type="project" value="InterPro"/>
</dbReference>
<evidence type="ECO:0000313" key="2">
    <source>
        <dbReference type="EMBL" id="CAE6480725.1"/>
    </source>
</evidence>
<dbReference type="InterPro" id="IPR052711">
    <property type="entry name" value="Zinc_ADH-like"/>
</dbReference>
<protein>
    <recommendedName>
        <fullName evidence="1">Enoyl reductase (ER) domain-containing protein</fullName>
    </recommendedName>
</protein>
<evidence type="ECO:0000259" key="1">
    <source>
        <dbReference type="SMART" id="SM00829"/>
    </source>
</evidence>
<name>A0A8H3CE60_9AGAM</name>
<organism evidence="2 3">
    <name type="scientific">Rhizoctonia solani</name>
    <dbReference type="NCBI Taxonomy" id="456999"/>
    <lineage>
        <taxon>Eukaryota</taxon>
        <taxon>Fungi</taxon>
        <taxon>Dikarya</taxon>
        <taxon>Basidiomycota</taxon>
        <taxon>Agaricomycotina</taxon>
        <taxon>Agaricomycetes</taxon>
        <taxon>Cantharellales</taxon>
        <taxon>Ceratobasidiaceae</taxon>
        <taxon>Rhizoctonia</taxon>
    </lineage>
</organism>
<gene>
    <name evidence="2" type="ORF">RDB_LOCUS124430</name>
</gene>
<dbReference type="InterPro" id="IPR013154">
    <property type="entry name" value="ADH-like_N"/>
</dbReference>
<comment type="caution">
    <text evidence="2">The sequence shown here is derived from an EMBL/GenBank/DDBJ whole genome shotgun (WGS) entry which is preliminary data.</text>
</comment>
<proteinExistence type="predicted"/>
<reference evidence="2" key="1">
    <citation type="submission" date="2021-01" db="EMBL/GenBank/DDBJ databases">
        <authorList>
            <person name="Kaushik A."/>
        </authorList>
    </citation>
    <scope>NUCLEOTIDE SEQUENCE</scope>
    <source>
        <strain evidence="2">AG4-R118</strain>
    </source>
</reference>
<dbReference type="Pfam" id="PF00107">
    <property type="entry name" value="ADH_zinc_N"/>
    <property type="match status" value="1"/>
</dbReference>
<dbReference type="PANTHER" id="PTHR45033">
    <property type="match status" value="1"/>
</dbReference>
<evidence type="ECO:0000313" key="3">
    <source>
        <dbReference type="Proteomes" id="UP000663888"/>
    </source>
</evidence>
<dbReference type="InterPro" id="IPR013149">
    <property type="entry name" value="ADH-like_C"/>
</dbReference>
<dbReference type="EMBL" id="CAJMWX010001319">
    <property type="protein sequence ID" value="CAE6480725.1"/>
    <property type="molecule type" value="Genomic_DNA"/>
</dbReference>
<dbReference type="Proteomes" id="UP000663888">
    <property type="component" value="Unassembled WGS sequence"/>
</dbReference>
<dbReference type="InterPro" id="IPR036291">
    <property type="entry name" value="NAD(P)-bd_dom_sf"/>
</dbReference>
<dbReference type="Gene3D" id="3.40.50.720">
    <property type="entry name" value="NAD(P)-binding Rossmann-like Domain"/>
    <property type="match status" value="1"/>
</dbReference>
<dbReference type="InterPro" id="IPR011032">
    <property type="entry name" value="GroES-like_sf"/>
</dbReference>
<dbReference type="SMART" id="SM00829">
    <property type="entry name" value="PKS_ER"/>
    <property type="match status" value="1"/>
</dbReference>
<dbReference type="InterPro" id="IPR020843">
    <property type="entry name" value="ER"/>
</dbReference>
<dbReference type="SUPFAM" id="SSF50129">
    <property type="entry name" value="GroES-like"/>
    <property type="match status" value="1"/>
</dbReference>
<dbReference type="Pfam" id="PF08240">
    <property type="entry name" value="ADH_N"/>
    <property type="match status" value="1"/>
</dbReference>
<dbReference type="Gene3D" id="3.90.180.10">
    <property type="entry name" value="Medium-chain alcohol dehydrogenases, catalytic domain"/>
    <property type="match status" value="1"/>
</dbReference>
<dbReference type="CDD" id="cd08276">
    <property type="entry name" value="MDR7"/>
    <property type="match status" value="1"/>
</dbReference>
<sequence length="354" mass="38405">MTSIPTVAFPVDQSTWKDHHSLQRREVEVSPPQKGEVLVRLYAASLNYRVRMDILISNGTYPTSPTDSTGPDGRGLIPTSDGAGEVVAVGEGVSQWRKGDRVHSLFFETWLDGPILPEHNFEALGAGTPGCLSQYRVFKAETLLPIPPHLSYEEAATIPCAALTAWNSFFERKPITDQSTVLVLGSGGVSVFGAQLAKAAGARVIATTSSELKAKRYKELGVDEVVNYREFPQWSVKVKELTGGKGVEQVLEVGGEGTVFQSVKSIERGGLVHMIGAVAADTPSDGTVQELSTLILITPATLSGVQIGMRLDAFITQHRIKPVIDRVFKWSEVIEAFDYQLTGSHFGKIVIQID</sequence>
<feature type="domain" description="Enoyl reductase (ER)" evidence="1">
    <location>
        <begin position="17"/>
        <end position="351"/>
    </location>
</feature>
<dbReference type="PANTHER" id="PTHR45033:SF2">
    <property type="entry name" value="ZINC-TYPE ALCOHOL DEHYDROGENASE-LIKE PROTEIN C1773.06C"/>
    <property type="match status" value="1"/>
</dbReference>
<accession>A0A8H3CE60</accession>